<sequence>MDIKKKRKAQTANYLIENNDKYICRYPEKELVRILKESGYHSEEWKETDSDEENDIQSTLFIVTHLGQSIFGDYKEM</sequence>
<evidence type="ECO:0000313" key="1">
    <source>
        <dbReference type="EMBL" id="POG61505.1"/>
    </source>
</evidence>
<proteinExistence type="predicted"/>
<keyword evidence="2" id="KW-1185">Reference proteome</keyword>
<protein>
    <submittedName>
        <fullName evidence="1">Uncharacterized protein</fullName>
    </submittedName>
</protein>
<gene>
    <name evidence="1" type="ORF">GLOIN_2v1786535</name>
</gene>
<accession>A0A2P4P7Z1</accession>
<name>A0A2P4P7Z1_RHIID</name>
<evidence type="ECO:0000313" key="2">
    <source>
        <dbReference type="Proteomes" id="UP000018888"/>
    </source>
</evidence>
<comment type="caution">
    <text evidence="1">The sequence shown here is derived from an EMBL/GenBank/DDBJ whole genome shotgun (WGS) entry which is preliminary data.</text>
</comment>
<dbReference type="AlphaFoldDB" id="A0A2P4P7Z1"/>
<dbReference type="Proteomes" id="UP000018888">
    <property type="component" value="Unassembled WGS sequence"/>
</dbReference>
<organism evidence="1 2">
    <name type="scientific">Rhizophagus irregularis (strain DAOM 181602 / DAOM 197198 / MUCL 43194)</name>
    <name type="common">Arbuscular mycorrhizal fungus</name>
    <name type="synonym">Glomus intraradices</name>
    <dbReference type="NCBI Taxonomy" id="747089"/>
    <lineage>
        <taxon>Eukaryota</taxon>
        <taxon>Fungi</taxon>
        <taxon>Fungi incertae sedis</taxon>
        <taxon>Mucoromycota</taxon>
        <taxon>Glomeromycotina</taxon>
        <taxon>Glomeromycetes</taxon>
        <taxon>Glomerales</taxon>
        <taxon>Glomeraceae</taxon>
        <taxon>Rhizophagus</taxon>
    </lineage>
</organism>
<dbReference type="EMBL" id="AUPC02000338">
    <property type="protein sequence ID" value="POG61505.1"/>
    <property type="molecule type" value="Genomic_DNA"/>
</dbReference>
<reference evidence="1 2" key="2">
    <citation type="journal article" date="2018" name="New Phytol.">
        <title>High intraspecific genome diversity in the model arbuscular mycorrhizal symbiont Rhizophagus irregularis.</title>
        <authorList>
            <person name="Chen E.C.H."/>
            <person name="Morin E."/>
            <person name="Beaudet D."/>
            <person name="Noel J."/>
            <person name="Yildirir G."/>
            <person name="Ndikumana S."/>
            <person name="Charron P."/>
            <person name="St-Onge C."/>
            <person name="Giorgi J."/>
            <person name="Kruger M."/>
            <person name="Marton T."/>
            <person name="Ropars J."/>
            <person name="Grigoriev I.V."/>
            <person name="Hainaut M."/>
            <person name="Henrissat B."/>
            <person name="Roux C."/>
            <person name="Martin F."/>
            <person name="Corradi N."/>
        </authorList>
    </citation>
    <scope>NUCLEOTIDE SEQUENCE [LARGE SCALE GENOMIC DNA]</scope>
    <source>
        <strain evidence="1 2">DAOM 197198</strain>
    </source>
</reference>
<reference evidence="1 2" key="1">
    <citation type="journal article" date="2013" name="Proc. Natl. Acad. Sci. U.S.A.">
        <title>Genome of an arbuscular mycorrhizal fungus provides insight into the oldest plant symbiosis.</title>
        <authorList>
            <person name="Tisserant E."/>
            <person name="Malbreil M."/>
            <person name="Kuo A."/>
            <person name="Kohler A."/>
            <person name="Symeonidi A."/>
            <person name="Balestrini R."/>
            <person name="Charron P."/>
            <person name="Duensing N."/>
            <person name="Frei Dit Frey N."/>
            <person name="Gianinazzi-Pearson V."/>
            <person name="Gilbert L.B."/>
            <person name="Handa Y."/>
            <person name="Herr J.R."/>
            <person name="Hijri M."/>
            <person name="Koul R."/>
            <person name="Kawaguchi M."/>
            <person name="Krajinski F."/>
            <person name="Lammers P.J."/>
            <person name="Masclaux F.G."/>
            <person name="Murat C."/>
            <person name="Morin E."/>
            <person name="Ndikumana S."/>
            <person name="Pagni M."/>
            <person name="Petitpierre D."/>
            <person name="Requena N."/>
            <person name="Rosikiewicz P."/>
            <person name="Riley R."/>
            <person name="Saito K."/>
            <person name="San Clemente H."/>
            <person name="Shapiro H."/>
            <person name="van Tuinen D."/>
            <person name="Becard G."/>
            <person name="Bonfante P."/>
            <person name="Paszkowski U."/>
            <person name="Shachar-Hill Y.Y."/>
            <person name="Tuskan G.A."/>
            <person name="Young P.W."/>
            <person name="Sanders I.R."/>
            <person name="Henrissat B."/>
            <person name="Rensing S.A."/>
            <person name="Grigoriev I.V."/>
            <person name="Corradi N."/>
            <person name="Roux C."/>
            <person name="Martin F."/>
        </authorList>
    </citation>
    <scope>NUCLEOTIDE SEQUENCE [LARGE SCALE GENOMIC DNA]</scope>
    <source>
        <strain evidence="1 2">DAOM 197198</strain>
    </source>
</reference>